<evidence type="ECO:0000313" key="4">
    <source>
        <dbReference type="Proteomes" id="UP000193623"/>
    </source>
</evidence>
<feature type="compositionally biased region" description="Pro residues" evidence="1">
    <location>
        <begin position="506"/>
        <end position="516"/>
    </location>
</feature>
<accession>A0A1Y5SIP4</accession>
<dbReference type="RefSeq" id="WP_085864480.1">
    <property type="nucleotide sequence ID" value="NZ_FWFT01000003.1"/>
</dbReference>
<name>A0A1Y5SIP4_9RHOB</name>
<dbReference type="EMBL" id="FWFT01000003">
    <property type="protein sequence ID" value="SLN41037.1"/>
    <property type="molecule type" value="Genomic_DNA"/>
</dbReference>
<dbReference type="AlphaFoldDB" id="A0A1Y5SIP4"/>
<keyword evidence="4" id="KW-1185">Reference proteome</keyword>
<proteinExistence type="predicted"/>
<dbReference type="Pfam" id="PF20248">
    <property type="entry name" value="DUF6603"/>
    <property type="match status" value="1"/>
</dbReference>
<reference evidence="3 4" key="1">
    <citation type="submission" date="2017-03" db="EMBL/GenBank/DDBJ databases">
        <authorList>
            <person name="Afonso C.L."/>
            <person name="Miller P.J."/>
            <person name="Scott M.A."/>
            <person name="Spackman E."/>
            <person name="Goraichik I."/>
            <person name="Dimitrov K.M."/>
            <person name="Suarez D.L."/>
            <person name="Swayne D.E."/>
        </authorList>
    </citation>
    <scope>NUCLEOTIDE SEQUENCE [LARGE SCALE GENOMIC DNA]</scope>
    <source>
        <strain evidence="3 4">CECT 8397</strain>
    </source>
</reference>
<dbReference type="InterPro" id="IPR046538">
    <property type="entry name" value="DUF6603"/>
</dbReference>
<gene>
    <name evidence="3" type="ORF">PSJ8397_02050</name>
</gene>
<protein>
    <recommendedName>
        <fullName evidence="2">DUF6603 domain-containing protein</fullName>
    </recommendedName>
</protein>
<feature type="region of interest" description="Disordered" evidence="1">
    <location>
        <begin position="490"/>
        <end position="519"/>
    </location>
</feature>
<organism evidence="3 4">
    <name type="scientific">Pseudooctadecabacter jejudonensis</name>
    <dbReference type="NCBI Taxonomy" id="1391910"/>
    <lineage>
        <taxon>Bacteria</taxon>
        <taxon>Pseudomonadati</taxon>
        <taxon>Pseudomonadota</taxon>
        <taxon>Alphaproteobacteria</taxon>
        <taxon>Rhodobacterales</taxon>
        <taxon>Paracoccaceae</taxon>
        <taxon>Pseudooctadecabacter</taxon>
    </lineage>
</organism>
<evidence type="ECO:0000256" key="1">
    <source>
        <dbReference type="SAM" id="MobiDB-lite"/>
    </source>
</evidence>
<evidence type="ECO:0000313" key="3">
    <source>
        <dbReference type="EMBL" id="SLN41037.1"/>
    </source>
</evidence>
<feature type="domain" description="DUF6603" evidence="2">
    <location>
        <begin position="527"/>
        <end position="988"/>
    </location>
</feature>
<dbReference type="Proteomes" id="UP000193623">
    <property type="component" value="Unassembled WGS sequence"/>
</dbReference>
<evidence type="ECO:0000259" key="2">
    <source>
        <dbReference type="Pfam" id="PF20248"/>
    </source>
</evidence>
<sequence>MFEFLKTQLLKHLPHPHARSPFQITTEGLVVEEPGIAVRDIAALIADISGNRDFLPSDMTLPDLRISDLRLTRTPDVWGGAFACTVEWGQIGLTLADDINLKLDNASVHLETKGTRLLGTVSAGLIVEDMTLDVTLDLPSQFITGTLAPSQHATAIDFLTARNLCHGTTAPVIEDLTVEASLPLGFLAVHLELADVVTMGPVRIVHVTTDLEIAGAGEEASFEAAAKVEIAVQGQAPLALSAAGQVDRQGWRLAGELDAPPGRLSIGDLVGTIAVDLHMTAPQLPNVIKDLSLTHLGLALDTHTDHFQLDCTLDWSHAAQVVVHIAKTGTDFDVSASLTIEDVTFKIAFEDHGAAVLVASFDAAGHAKMTLDQLIAAFSGGKSPFGPPAKGVSLEVKSAAIALDSKAQMLLGAELNAGIDLSEMGDLPLVGALLPEGGQFGLSMIPAYRGKGFTDADATAAAKAMPAGIHIDPAMAPGFKLEAHLTPEGTFGARDLGTKPDAAQPPDTPPKGPQPALPGALSWSDVDAHLGPLHIKRLGYFFDPKSKSIDVAFDAELGLMGLHLSVDGLSAHYDFGTRQLTPRLNGLGVDLARGPLEIGGAFLNQDGDFAGALTLSTSQFSLNALGAFTMDHGTPSMFVYGVLSMPLGGPPFFFVEGLAAGFGLHRHLSLPPVSKIHEFPLIVGADPARTGPTTPAAQAAALHDYVHPKLGAHFIAVGVKFSSFKLLEGFAVLVAALSEELEVDIVGTATLTSPPKAPPNVPAMARVTLDLLARVIPAEGRIAVEARISPQSYVYSPLCHLSGGFAFYSWLKDVPDQHIYGGDFVLTLGGYHPAFDKPSHYPTVPRIELKYQITPEVYVKGDAYFALTPSTMMAGGHLHLQASIGALHAWADFSADFLVAWEPFHYDVRVHFEVGAKWKCFHTTASADLQIWGPPFTGVASVDWWACSFDVHFGHSGSFAPVPISTSKFKESFLDIDESAASQTAALGIVPTAGVVAEKDGVSCVSPVNFEVRVSTKVPITDLTMGATSDTHSAPVLGVAPCGTPDLGTSAMTIQVVSLPSRFDVTDHFKMVSESTAHPPALWGQALKPDQNAKPIVCLSGAVLRAAHPAVASASQAKKVKDMQFNPKAVGHTYTPTTPGAPGATLIEELQALGLDTTGMATNAQGGFDA</sequence>